<evidence type="ECO:0000256" key="1">
    <source>
        <dbReference type="ARBA" id="ARBA00001954"/>
    </source>
</evidence>
<dbReference type="PANTHER" id="PTHR12461">
    <property type="entry name" value="HYPOXIA-INDUCIBLE FACTOR 1 ALPHA INHIBITOR-RELATED"/>
    <property type="match status" value="1"/>
</dbReference>
<dbReference type="PROSITE" id="PS51184">
    <property type="entry name" value="JMJC"/>
    <property type="match status" value="1"/>
</dbReference>
<evidence type="ECO:0000313" key="8">
    <source>
        <dbReference type="EMBL" id="KAG0320327.1"/>
    </source>
</evidence>
<evidence type="ECO:0000256" key="4">
    <source>
        <dbReference type="ARBA" id="ARBA00023002"/>
    </source>
</evidence>
<evidence type="ECO:0000256" key="2">
    <source>
        <dbReference type="ARBA" id="ARBA00004123"/>
    </source>
</evidence>
<dbReference type="Pfam" id="PF13621">
    <property type="entry name" value="Cupin_8"/>
    <property type="match status" value="1"/>
</dbReference>
<comment type="caution">
    <text evidence="8">The sequence shown here is derived from an EMBL/GenBank/DDBJ whole genome shotgun (WGS) entry which is preliminary data.</text>
</comment>
<protein>
    <recommendedName>
        <fullName evidence="7">JmjC domain-containing protein</fullName>
    </recommendedName>
</protein>
<keyword evidence="4" id="KW-0560">Oxidoreductase</keyword>
<dbReference type="OrthoDB" id="47172at2759"/>
<dbReference type="Proteomes" id="UP000738325">
    <property type="component" value="Unassembled WGS sequence"/>
</dbReference>
<dbReference type="GO" id="GO:0005634">
    <property type="term" value="C:nucleus"/>
    <property type="evidence" value="ECO:0007669"/>
    <property type="project" value="UniProtKB-SubCell"/>
</dbReference>
<comment type="subcellular location">
    <subcellularLocation>
        <location evidence="2">Nucleus</location>
    </subcellularLocation>
</comment>
<keyword evidence="3" id="KW-0479">Metal-binding</keyword>
<evidence type="ECO:0000259" key="7">
    <source>
        <dbReference type="PROSITE" id="PS51184"/>
    </source>
</evidence>
<reference evidence="8" key="1">
    <citation type="journal article" date="2020" name="Fungal Divers.">
        <title>Resolving the Mortierellaceae phylogeny through synthesis of multi-gene phylogenetics and phylogenomics.</title>
        <authorList>
            <person name="Vandepol N."/>
            <person name="Liber J."/>
            <person name="Desiro A."/>
            <person name="Na H."/>
            <person name="Kennedy M."/>
            <person name="Barry K."/>
            <person name="Grigoriev I.V."/>
            <person name="Miller A.N."/>
            <person name="O'Donnell K."/>
            <person name="Stajich J.E."/>
            <person name="Bonito G."/>
        </authorList>
    </citation>
    <scope>NUCLEOTIDE SEQUENCE</scope>
    <source>
        <strain evidence="8">REB-010B</strain>
    </source>
</reference>
<dbReference type="EMBL" id="JAAAIP010000288">
    <property type="protein sequence ID" value="KAG0320327.1"/>
    <property type="molecule type" value="Genomic_DNA"/>
</dbReference>
<sequence>MLSAIAAKFRRVWSNQNSEITVDNCGHAPFKRLQDARKIMEMFLERPADTIEPDVEAMDGLVFQSDILVDYAREMLHAYPYREVPPCWRELYTDAGILKALALGLGSHSKGTSSLKQAILTCDSVLIMAGAAGAERKMLLYELIDALESKIEGQQEFSPSVQKRVKINRSFKLGEETEQRGPTPTIRYPIPRMALPTMDAFQQHVKQPLGGMPIVITGAIDHWPARERWTDLDTICRTAGPDRLVPIEIGSQYTDEQWTQKMVTIREFIEQFILCDASRESSRGHAGPDQVLQEDQSHGREVGYLAQHDLFDQIPRLRRDIDIPDYCMVEPLEQDGYCPPDDVLLNAWFGPEGTVSPMHTDPYYNLLAQVVGKKYVRLYAPNETSKLYCFGSEDAQELAANEEPDQDHGQATSTSLLGNTSQVDVEHPDLTRHPLFAEAKYVETVLGPGEVLYIPFRWWHYVRSLSTSFSVSFWF</sequence>
<organism evidence="8 9">
    <name type="scientific">Dissophora globulifera</name>
    <dbReference type="NCBI Taxonomy" id="979702"/>
    <lineage>
        <taxon>Eukaryota</taxon>
        <taxon>Fungi</taxon>
        <taxon>Fungi incertae sedis</taxon>
        <taxon>Mucoromycota</taxon>
        <taxon>Mortierellomycotina</taxon>
        <taxon>Mortierellomycetes</taxon>
        <taxon>Mortierellales</taxon>
        <taxon>Mortierellaceae</taxon>
        <taxon>Dissophora</taxon>
    </lineage>
</organism>
<dbReference type="GO" id="GO:0046872">
    <property type="term" value="F:metal ion binding"/>
    <property type="evidence" value="ECO:0007669"/>
    <property type="project" value="UniProtKB-KW"/>
</dbReference>
<dbReference type="SMART" id="SM00558">
    <property type="entry name" value="JmjC"/>
    <property type="match status" value="1"/>
</dbReference>
<proteinExistence type="predicted"/>
<dbReference type="InterPro" id="IPR003347">
    <property type="entry name" value="JmjC_dom"/>
</dbReference>
<dbReference type="SUPFAM" id="SSF51197">
    <property type="entry name" value="Clavaminate synthase-like"/>
    <property type="match status" value="1"/>
</dbReference>
<feature type="domain" description="JmjC" evidence="7">
    <location>
        <begin position="303"/>
        <end position="475"/>
    </location>
</feature>
<evidence type="ECO:0000313" key="9">
    <source>
        <dbReference type="Proteomes" id="UP000738325"/>
    </source>
</evidence>
<keyword evidence="6" id="KW-0539">Nucleus</keyword>
<evidence type="ECO:0000256" key="6">
    <source>
        <dbReference type="ARBA" id="ARBA00023242"/>
    </source>
</evidence>
<name>A0A9P6RJX7_9FUNG</name>
<evidence type="ECO:0000256" key="5">
    <source>
        <dbReference type="ARBA" id="ARBA00023004"/>
    </source>
</evidence>
<dbReference type="Gene3D" id="2.60.120.650">
    <property type="entry name" value="Cupin"/>
    <property type="match status" value="1"/>
</dbReference>
<dbReference type="GO" id="GO:0051864">
    <property type="term" value="F:histone H3K36 demethylase activity"/>
    <property type="evidence" value="ECO:0007669"/>
    <property type="project" value="TreeGrafter"/>
</dbReference>
<dbReference type="FunFam" id="2.60.120.650:FF:000046">
    <property type="entry name" value="JmjC domain-containing protein D"/>
    <property type="match status" value="1"/>
</dbReference>
<comment type="cofactor">
    <cofactor evidence="1">
        <name>Fe(2+)</name>
        <dbReference type="ChEBI" id="CHEBI:29033"/>
    </cofactor>
</comment>
<dbReference type="InterPro" id="IPR041667">
    <property type="entry name" value="Cupin_8"/>
</dbReference>
<keyword evidence="9" id="KW-1185">Reference proteome</keyword>
<dbReference type="PANTHER" id="PTHR12461:SF106">
    <property type="entry name" value="BIFUNCTIONAL PEPTIDASE AND ARGINYL-HYDROXYLASE JMJD5"/>
    <property type="match status" value="1"/>
</dbReference>
<keyword evidence="5" id="KW-0408">Iron</keyword>
<accession>A0A9P6RJX7</accession>
<evidence type="ECO:0000256" key="3">
    <source>
        <dbReference type="ARBA" id="ARBA00022723"/>
    </source>
</evidence>
<gene>
    <name evidence="8" type="ORF">BGZ99_004571</name>
</gene>
<dbReference type="AlphaFoldDB" id="A0A9P6RJX7"/>